<dbReference type="Proteomes" id="UP000617145">
    <property type="component" value="Unassembled WGS sequence"/>
</dbReference>
<organism evidence="2 3">
    <name type="scientific">Salipiger pallidus</name>
    <dbReference type="NCBI Taxonomy" id="1775170"/>
    <lineage>
        <taxon>Bacteria</taxon>
        <taxon>Pseudomonadati</taxon>
        <taxon>Pseudomonadota</taxon>
        <taxon>Alphaproteobacteria</taxon>
        <taxon>Rhodobacterales</taxon>
        <taxon>Roseobacteraceae</taxon>
        <taxon>Salipiger</taxon>
    </lineage>
</organism>
<gene>
    <name evidence="2" type="ORF">GCM10011415_02340</name>
</gene>
<proteinExistence type="predicted"/>
<sequence length="65" mass="6780">MAKATAPSMPTPRQIQDAFEAVRALHPGARIVSVGPDGVKFDYADGTAAPGQATTTDKRAPIAWT</sequence>
<evidence type="ECO:0000313" key="3">
    <source>
        <dbReference type="Proteomes" id="UP000617145"/>
    </source>
</evidence>
<accession>A0A8J2ZGI1</accession>
<protein>
    <submittedName>
        <fullName evidence="2">Uncharacterized protein</fullName>
    </submittedName>
</protein>
<dbReference type="RefSeq" id="WP_188788018.1">
    <property type="nucleotide sequence ID" value="NZ_BMJV01000001.1"/>
</dbReference>
<reference evidence="2" key="2">
    <citation type="submission" date="2020-09" db="EMBL/GenBank/DDBJ databases">
        <authorList>
            <person name="Sun Q."/>
            <person name="Zhou Y."/>
        </authorList>
    </citation>
    <scope>NUCLEOTIDE SEQUENCE</scope>
    <source>
        <strain evidence="2">CGMCC 1.15762</strain>
    </source>
</reference>
<evidence type="ECO:0000256" key="1">
    <source>
        <dbReference type="SAM" id="MobiDB-lite"/>
    </source>
</evidence>
<name>A0A8J2ZGI1_9RHOB</name>
<comment type="caution">
    <text evidence="2">The sequence shown here is derived from an EMBL/GenBank/DDBJ whole genome shotgun (WGS) entry which is preliminary data.</text>
</comment>
<dbReference type="EMBL" id="BMJV01000001">
    <property type="protein sequence ID" value="GGG59891.1"/>
    <property type="molecule type" value="Genomic_DNA"/>
</dbReference>
<evidence type="ECO:0000313" key="2">
    <source>
        <dbReference type="EMBL" id="GGG59891.1"/>
    </source>
</evidence>
<dbReference type="AlphaFoldDB" id="A0A8J2ZGI1"/>
<keyword evidence="3" id="KW-1185">Reference proteome</keyword>
<reference evidence="2" key="1">
    <citation type="journal article" date="2014" name="Int. J. Syst. Evol. Microbiol.">
        <title>Complete genome sequence of Corynebacterium casei LMG S-19264T (=DSM 44701T), isolated from a smear-ripened cheese.</title>
        <authorList>
            <consortium name="US DOE Joint Genome Institute (JGI-PGF)"/>
            <person name="Walter F."/>
            <person name="Albersmeier A."/>
            <person name="Kalinowski J."/>
            <person name="Ruckert C."/>
        </authorList>
    </citation>
    <scope>NUCLEOTIDE SEQUENCE</scope>
    <source>
        <strain evidence="2">CGMCC 1.15762</strain>
    </source>
</reference>
<feature type="compositionally biased region" description="Basic and acidic residues" evidence="1">
    <location>
        <begin position="56"/>
        <end position="65"/>
    </location>
</feature>
<feature type="region of interest" description="Disordered" evidence="1">
    <location>
        <begin position="44"/>
        <end position="65"/>
    </location>
</feature>